<dbReference type="Pfam" id="PF13579">
    <property type="entry name" value="Glyco_trans_4_4"/>
    <property type="match status" value="1"/>
</dbReference>
<dbReference type="Gene3D" id="3.40.50.2000">
    <property type="entry name" value="Glycogen Phosphorylase B"/>
    <property type="match status" value="2"/>
</dbReference>
<dbReference type="HOGENOM" id="CLU_009583_11_2_11"/>
<gene>
    <name evidence="5" type="ORF">CSING_09885</name>
</gene>
<dbReference type="CDD" id="cd03794">
    <property type="entry name" value="GT4_WbuB-like"/>
    <property type="match status" value="1"/>
</dbReference>
<reference evidence="5 6" key="1">
    <citation type="journal article" date="2015" name="Genome Announc.">
        <title>Complete Genome Sequence and Annotation of Corynebacterium singulare DSM 44357, Isolated from a Human Semen Specimen.</title>
        <authorList>
            <person name="Merten M."/>
            <person name="Brinkrolf K."/>
            <person name="Albersmeier A."/>
            <person name="Kutter Y."/>
            <person name="Ruckert C."/>
            <person name="Tauch A."/>
        </authorList>
    </citation>
    <scope>NUCLEOTIDE SEQUENCE [LARGE SCALE GENOMIC DNA]</scope>
    <source>
        <strain evidence="5">IBS B52218</strain>
    </source>
</reference>
<dbReference type="InterPro" id="IPR001296">
    <property type="entry name" value="Glyco_trans_1"/>
</dbReference>
<evidence type="ECO:0000259" key="3">
    <source>
        <dbReference type="Pfam" id="PF00534"/>
    </source>
</evidence>
<evidence type="ECO:0000259" key="4">
    <source>
        <dbReference type="Pfam" id="PF13579"/>
    </source>
</evidence>
<feature type="domain" description="Glycosyltransferase subfamily 4-like N-terminal" evidence="4">
    <location>
        <begin position="18"/>
        <end position="214"/>
    </location>
</feature>
<feature type="domain" description="Glycosyl transferase family 1" evidence="3">
    <location>
        <begin position="244"/>
        <end position="400"/>
    </location>
</feature>
<organism evidence="5 6">
    <name type="scientific">Corynebacterium singulare</name>
    <dbReference type="NCBI Taxonomy" id="161899"/>
    <lineage>
        <taxon>Bacteria</taxon>
        <taxon>Bacillati</taxon>
        <taxon>Actinomycetota</taxon>
        <taxon>Actinomycetes</taxon>
        <taxon>Mycobacteriales</taxon>
        <taxon>Corynebacteriaceae</taxon>
        <taxon>Corynebacterium</taxon>
    </lineage>
</organism>
<evidence type="ECO:0000256" key="1">
    <source>
        <dbReference type="ARBA" id="ARBA00022676"/>
    </source>
</evidence>
<evidence type="ECO:0000256" key="2">
    <source>
        <dbReference type="ARBA" id="ARBA00022679"/>
    </source>
</evidence>
<evidence type="ECO:0000313" key="6">
    <source>
        <dbReference type="Proteomes" id="UP000031890"/>
    </source>
</evidence>
<dbReference type="InterPro" id="IPR028098">
    <property type="entry name" value="Glyco_trans_4-like_N"/>
</dbReference>
<dbReference type="AlphaFoldDB" id="A0A0B6F4X5"/>
<proteinExistence type="predicted"/>
<dbReference type="SUPFAM" id="SSF53756">
    <property type="entry name" value="UDP-Glycosyltransferase/glycogen phosphorylase"/>
    <property type="match status" value="1"/>
</dbReference>
<dbReference type="GO" id="GO:0016757">
    <property type="term" value="F:glycosyltransferase activity"/>
    <property type="evidence" value="ECO:0007669"/>
    <property type="project" value="UniProtKB-KW"/>
</dbReference>
<sequence>MRILVLSQYWAPENGVPQRRWSWLSKILVQAGHEVLVIAPPPHYQRRLGIKQWFSRKNVFGASDLETGDSGEKILRSGFFPAGPSLTHRILNQASVAASMLLMQVTKRGHLQEFNPDLVIGTVPALPTATVTHIVAATLRAPYIIDLRDAWPELLKEKGDWNSGTGKRSVREIVFTKGPFQLLTALTESAMNHALHSANGIITTSQDLTEHMEKDDAERGARGTRHIRTVRNVFPPKTEFIASDKSQRPSSELNVLYAGTVGRAQKIDNAVHAVKIAQNRGYDINLRIVGDGATWHTTKATMESLGINATIEHRVPADELQSIYDWADTALVHLTDWEPLKRTVPSKTYELMSLGVHTTAVVQGEAARLVEELDAGVVVPPENPEALAAAWTGLIDDRSKLSVSPSGREWVATQRDEVVPEVFVEIVNTVTRQQAKA</sequence>
<dbReference type="KEGG" id="csx:CSING_09885"/>
<dbReference type="Pfam" id="PF00534">
    <property type="entry name" value="Glycos_transf_1"/>
    <property type="match status" value="1"/>
</dbReference>
<evidence type="ECO:0000313" key="5">
    <source>
        <dbReference type="EMBL" id="AJI79490.1"/>
    </source>
</evidence>
<accession>A0A0B6F4X5</accession>
<dbReference type="PANTHER" id="PTHR12526:SF600">
    <property type="entry name" value="GLYCOSYL TRANSFERASE GROUP 1"/>
    <property type="match status" value="1"/>
</dbReference>
<dbReference type="EMBL" id="CP010827">
    <property type="protein sequence ID" value="AJI79490.1"/>
    <property type="molecule type" value="Genomic_DNA"/>
</dbReference>
<dbReference type="STRING" id="161899.CSING_09885"/>
<dbReference type="Proteomes" id="UP000031890">
    <property type="component" value="Chromosome"/>
</dbReference>
<keyword evidence="2 5" id="KW-0808">Transferase</keyword>
<name>A0A0B6F4X5_9CORY</name>
<dbReference type="PANTHER" id="PTHR12526">
    <property type="entry name" value="GLYCOSYLTRANSFERASE"/>
    <property type="match status" value="1"/>
</dbReference>
<keyword evidence="1" id="KW-0328">Glycosyltransferase</keyword>
<dbReference type="OrthoDB" id="3180470at2"/>
<dbReference type="RefSeq" id="WP_042531810.1">
    <property type="nucleotide sequence ID" value="NZ_CP010827.1"/>
</dbReference>
<protein>
    <submittedName>
        <fullName evidence="5">Glycosyltransferase</fullName>
    </submittedName>
</protein>